<dbReference type="InterPro" id="IPR001000">
    <property type="entry name" value="GH10_dom"/>
</dbReference>
<evidence type="ECO:0000256" key="10">
    <source>
        <dbReference type="RuleBase" id="RU361174"/>
    </source>
</evidence>
<keyword evidence="6 10" id="KW-0119">Carbohydrate metabolism</keyword>
<evidence type="ECO:0000313" key="13">
    <source>
        <dbReference type="Proteomes" id="UP000298030"/>
    </source>
</evidence>
<organism evidence="12 13">
    <name type="scientific">Coprinellus micaceus</name>
    <name type="common">Glistening ink-cap mushroom</name>
    <name type="synonym">Coprinus micaceus</name>
    <dbReference type="NCBI Taxonomy" id="71717"/>
    <lineage>
        <taxon>Eukaryota</taxon>
        <taxon>Fungi</taxon>
        <taxon>Dikarya</taxon>
        <taxon>Basidiomycota</taxon>
        <taxon>Agaricomycotina</taxon>
        <taxon>Agaricomycetes</taxon>
        <taxon>Agaricomycetidae</taxon>
        <taxon>Agaricales</taxon>
        <taxon>Agaricineae</taxon>
        <taxon>Psathyrellaceae</taxon>
        <taxon>Coprinellus</taxon>
    </lineage>
</organism>
<protein>
    <recommendedName>
        <fullName evidence="10">Beta-xylanase</fullName>
        <ecNumber evidence="10">3.2.1.8</ecNumber>
    </recommendedName>
</protein>
<evidence type="ECO:0000259" key="11">
    <source>
        <dbReference type="PROSITE" id="PS51760"/>
    </source>
</evidence>
<dbReference type="Pfam" id="PF00331">
    <property type="entry name" value="Glyco_hydro_10"/>
    <property type="match status" value="1"/>
</dbReference>
<dbReference type="Gene3D" id="3.20.20.80">
    <property type="entry name" value="Glycosidases"/>
    <property type="match status" value="1"/>
</dbReference>
<feature type="domain" description="GH10" evidence="11">
    <location>
        <begin position="1"/>
        <end position="190"/>
    </location>
</feature>
<dbReference type="GO" id="GO:0031176">
    <property type="term" value="F:endo-1,4-beta-xylanase activity"/>
    <property type="evidence" value="ECO:0007669"/>
    <property type="project" value="UniProtKB-EC"/>
</dbReference>
<dbReference type="STRING" id="71717.A0A4Y7TC23"/>
<feature type="non-terminal residue" evidence="12">
    <location>
        <position position="1"/>
    </location>
</feature>
<evidence type="ECO:0000256" key="2">
    <source>
        <dbReference type="ARBA" id="ARBA00007495"/>
    </source>
</evidence>
<keyword evidence="4" id="KW-0732">Signal</keyword>
<accession>A0A4Y7TC23</accession>
<keyword evidence="13" id="KW-1185">Reference proteome</keyword>
<dbReference type="AlphaFoldDB" id="A0A4Y7TC23"/>
<dbReference type="PANTHER" id="PTHR31490">
    <property type="entry name" value="GLYCOSYL HYDROLASE"/>
    <property type="match status" value="1"/>
</dbReference>
<dbReference type="OrthoDB" id="3055998at2759"/>
<dbReference type="EC" id="3.2.1.8" evidence="10"/>
<comment type="similarity">
    <text evidence="2 10">Belongs to the glycosyl hydrolase 10 (cellulase F) family.</text>
</comment>
<dbReference type="InterPro" id="IPR031158">
    <property type="entry name" value="GH10_AS"/>
</dbReference>
<keyword evidence="3" id="KW-0858">Xylan degradation</keyword>
<evidence type="ECO:0000256" key="9">
    <source>
        <dbReference type="PROSITE-ProRule" id="PRU10061"/>
    </source>
</evidence>
<dbReference type="PRINTS" id="PR00134">
    <property type="entry name" value="GLHYDRLASE10"/>
</dbReference>
<evidence type="ECO:0000256" key="8">
    <source>
        <dbReference type="ARBA" id="ARBA00023326"/>
    </source>
</evidence>
<dbReference type="SMART" id="SM00633">
    <property type="entry name" value="Glyco_10"/>
    <property type="match status" value="1"/>
</dbReference>
<dbReference type="PROSITE" id="PS51760">
    <property type="entry name" value="GH10_2"/>
    <property type="match status" value="1"/>
</dbReference>
<evidence type="ECO:0000313" key="12">
    <source>
        <dbReference type="EMBL" id="TEB31725.1"/>
    </source>
</evidence>
<keyword evidence="8 10" id="KW-0624">Polysaccharide degradation</keyword>
<sequence>DVVNEVFEEDGNFRNSVWYRVLGESFIDLAFQTTRAADPSAKLYINEYNLDYAGPKIDALLALVGRLRSRGVPIDGIGTQAHLAVGKVAGVPAQLQRMADTGLEVAITELDIRIQLVGGSIDGARLSQQRQDYETVVRACMGIPRCVGISAWGISDRYSWVDTTIPGYDSPLMWNDQYGRKDAYVGVEQVLDNGYVPVKSFFVFTSAKMVRQIGLQPPL</sequence>
<comment type="catalytic activity">
    <reaction evidence="1 10">
        <text>Endohydrolysis of (1-&gt;4)-beta-D-xylosidic linkages in xylans.</text>
        <dbReference type="EC" id="3.2.1.8"/>
    </reaction>
</comment>
<dbReference type="PANTHER" id="PTHR31490:SF88">
    <property type="entry name" value="BETA-XYLANASE"/>
    <property type="match status" value="1"/>
</dbReference>
<gene>
    <name evidence="12" type="ORF">FA13DRAFT_1629119</name>
</gene>
<keyword evidence="7 10" id="KW-0326">Glycosidase</keyword>
<proteinExistence type="inferred from homology"/>
<evidence type="ECO:0000256" key="4">
    <source>
        <dbReference type="ARBA" id="ARBA00022729"/>
    </source>
</evidence>
<dbReference type="EMBL" id="QPFP01000018">
    <property type="protein sequence ID" value="TEB31725.1"/>
    <property type="molecule type" value="Genomic_DNA"/>
</dbReference>
<dbReference type="PROSITE" id="PS00591">
    <property type="entry name" value="GH10_1"/>
    <property type="match status" value="1"/>
</dbReference>
<feature type="active site" description="Nucleophile" evidence="9">
    <location>
        <position position="109"/>
    </location>
</feature>
<comment type="caution">
    <text evidence="12">The sequence shown here is derived from an EMBL/GenBank/DDBJ whole genome shotgun (WGS) entry which is preliminary data.</text>
</comment>
<dbReference type="SUPFAM" id="SSF51445">
    <property type="entry name" value="(Trans)glycosidases"/>
    <property type="match status" value="1"/>
</dbReference>
<dbReference type="InterPro" id="IPR044846">
    <property type="entry name" value="GH10"/>
</dbReference>
<dbReference type="GO" id="GO:0045493">
    <property type="term" value="P:xylan catabolic process"/>
    <property type="evidence" value="ECO:0007669"/>
    <property type="project" value="UniProtKB-KW"/>
</dbReference>
<evidence type="ECO:0000256" key="5">
    <source>
        <dbReference type="ARBA" id="ARBA00022801"/>
    </source>
</evidence>
<evidence type="ECO:0000256" key="6">
    <source>
        <dbReference type="ARBA" id="ARBA00023277"/>
    </source>
</evidence>
<evidence type="ECO:0000256" key="3">
    <source>
        <dbReference type="ARBA" id="ARBA00022651"/>
    </source>
</evidence>
<dbReference type="Proteomes" id="UP000298030">
    <property type="component" value="Unassembled WGS sequence"/>
</dbReference>
<evidence type="ECO:0000256" key="7">
    <source>
        <dbReference type="ARBA" id="ARBA00023295"/>
    </source>
</evidence>
<dbReference type="InterPro" id="IPR017853">
    <property type="entry name" value="GH"/>
</dbReference>
<reference evidence="12 13" key="1">
    <citation type="journal article" date="2019" name="Nat. Ecol. Evol.">
        <title>Megaphylogeny resolves global patterns of mushroom evolution.</title>
        <authorList>
            <person name="Varga T."/>
            <person name="Krizsan K."/>
            <person name="Foldi C."/>
            <person name="Dima B."/>
            <person name="Sanchez-Garcia M."/>
            <person name="Sanchez-Ramirez S."/>
            <person name="Szollosi G.J."/>
            <person name="Szarkandi J.G."/>
            <person name="Papp V."/>
            <person name="Albert L."/>
            <person name="Andreopoulos W."/>
            <person name="Angelini C."/>
            <person name="Antonin V."/>
            <person name="Barry K.W."/>
            <person name="Bougher N.L."/>
            <person name="Buchanan P."/>
            <person name="Buyck B."/>
            <person name="Bense V."/>
            <person name="Catcheside P."/>
            <person name="Chovatia M."/>
            <person name="Cooper J."/>
            <person name="Damon W."/>
            <person name="Desjardin D."/>
            <person name="Finy P."/>
            <person name="Geml J."/>
            <person name="Haridas S."/>
            <person name="Hughes K."/>
            <person name="Justo A."/>
            <person name="Karasinski D."/>
            <person name="Kautmanova I."/>
            <person name="Kiss B."/>
            <person name="Kocsube S."/>
            <person name="Kotiranta H."/>
            <person name="LaButti K.M."/>
            <person name="Lechner B.E."/>
            <person name="Liimatainen K."/>
            <person name="Lipzen A."/>
            <person name="Lukacs Z."/>
            <person name="Mihaltcheva S."/>
            <person name="Morgado L.N."/>
            <person name="Niskanen T."/>
            <person name="Noordeloos M.E."/>
            <person name="Ohm R.A."/>
            <person name="Ortiz-Santana B."/>
            <person name="Ovrebo C."/>
            <person name="Racz N."/>
            <person name="Riley R."/>
            <person name="Savchenko A."/>
            <person name="Shiryaev A."/>
            <person name="Soop K."/>
            <person name="Spirin V."/>
            <person name="Szebenyi C."/>
            <person name="Tomsovsky M."/>
            <person name="Tulloss R.E."/>
            <person name="Uehling J."/>
            <person name="Grigoriev I.V."/>
            <person name="Vagvolgyi C."/>
            <person name="Papp T."/>
            <person name="Martin F.M."/>
            <person name="Miettinen O."/>
            <person name="Hibbett D.S."/>
            <person name="Nagy L.G."/>
        </authorList>
    </citation>
    <scope>NUCLEOTIDE SEQUENCE [LARGE SCALE GENOMIC DNA]</scope>
    <source>
        <strain evidence="12 13">FP101781</strain>
    </source>
</reference>
<name>A0A4Y7TC23_COPMI</name>
<evidence type="ECO:0000256" key="1">
    <source>
        <dbReference type="ARBA" id="ARBA00000681"/>
    </source>
</evidence>
<keyword evidence="5 10" id="KW-0378">Hydrolase</keyword>